<gene>
    <name evidence="1" type="ORF">SAMN04487936_105154</name>
</gene>
<dbReference type="AlphaFoldDB" id="A0A1I3V8W1"/>
<reference evidence="2" key="1">
    <citation type="submission" date="2016-10" db="EMBL/GenBank/DDBJ databases">
        <authorList>
            <person name="Varghese N."/>
            <person name="Submissions S."/>
        </authorList>
    </citation>
    <scope>NUCLEOTIDE SEQUENCE [LARGE SCALE GENOMIC DNA]</scope>
    <source>
        <strain evidence="2">CGMCC 1.3704</strain>
    </source>
</reference>
<organism evidence="1 2">
    <name type="scientific">Halobacillus dabanensis</name>
    <dbReference type="NCBI Taxonomy" id="240302"/>
    <lineage>
        <taxon>Bacteria</taxon>
        <taxon>Bacillati</taxon>
        <taxon>Bacillota</taxon>
        <taxon>Bacilli</taxon>
        <taxon>Bacillales</taxon>
        <taxon>Bacillaceae</taxon>
        <taxon>Halobacillus</taxon>
    </lineage>
</organism>
<dbReference type="STRING" id="240302.BN982_02254"/>
<protein>
    <recommendedName>
        <fullName evidence="3">DUF2922 domain-containing protein</fullName>
    </recommendedName>
</protein>
<sequence length="70" mass="7707">MKKLELKFLNEEGKVVTISVDDPIEPADPTLVHAAMDAIIAEGCFYSSGGDLVEKKEARIVERNVYGIEI</sequence>
<dbReference type="Proteomes" id="UP000183557">
    <property type="component" value="Unassembled WGS sequence"/>
</dbReference>
<dbReference type="InterPro" id="IPR021321">
    <property type="entry name" value="DUF2922"/>
</dbReference>
<keyword evidence="2" id="KW-1185">Reference proteome</keyword>
<dbReference type="RefSeq" id="WP_075036447.1">
    <property type="nucleotide sequence ID" value="NZ_FOSB01000005.1"/>
</dbReference>
<proteinExistence type="predicted"/>
<name>A0A1I3V8W1_HALDA</name>
<evidence type="ECO:0000313" key="1">
    <source>
        <dbReference type="EMBL" id="SFJ90667.1"/>
    </source>
</evidence>
<dbReference type="Pfam" id="PF11148">
    <property type="entry name" value="DUF2922"/>
    <property type="match status" value="1"/>
</dbReference>
<dbReference type="EMBL" id="FOSB01000005">
    <property type="protein sequence ID" value="SFJ90667.1"/>
    <property type="molecule type" value="Genomic_DNA"/>
</dbReference>
<evidence type="ECO:0008006" key="3">
    <source>
        <dbReference type="Google" id="ProtNLM"/>
    </source>
</evidence>
<dbReference type="OrthoDB" id="2454247at2"/>
<evidence type="ECO:0000313" key="2">
    <source>
        <dbReference type="Proteomes" id="UP000183557"/>
    </source>
</evidence>
<accession>A0A1I3V8W1</accession>